<accession>A0A140E5T0</accession>
<dbReference type="InterPro" id="IPR027417">
    <property type="entry name" value="P-loop_NTPase"/>
</dbReference>
<dbReference type="AlphaFoldDB" id="A0A140E5T0"/>
<evidence type="ECO:0000313" key="1">
    <source>
        <dbReference type="EMBL" id="AMK78754.1"/>
    </source>
</evidence>
<protein>
    <submittedName>
        <fullName evidence="1">Uncharacterized protein</fullName>
    </submittedName>
</protein>
<organism evidence="1 2">
    <name type="scientific">Methylomonas denitrificans</name>
    <dbReference type="NCBI Taxonomy" id="1538553"/>
    <lineage>
        <taxon>Bacteria</taxon>
        <taxon>Pseudomonadati</taxon>
        <taxon>Pseudomonadota</taxon>
        <taxon>Gammaproteobacteria</taxon>
        <taxon>Methylococcales</taxon>
        <taxon>Methylococcaceae</taxon>
        <taxon>Methylomonas</taxon>
    </lineage>
</organism>
<keyword evidence="2" id="KW-1185">Reference proteome</keyword>
<dbReference type="KEGG" id="mdn:JT25_020050"/>
<proteinExistence type="predicted"/>
<dbReference type="EMBL" id="CP014476">
    <property type="protein sequence ID" value="AMK78754.1"/>
    <property type="molecule type" value="Genomic_DNA"/>
</dbReference>
<evidence type="ECO:0000313" key="2">
    <source>
        <dbReference type="Proteomes" id="UP000030512"/>
    </source>
</evidence>
<sequence length="105" mass="11866">MLASQIESIDLALKNLGLDKQPVVTAKPRSDARFERLVELINKELRTSGQWNRAERLIIFTEYKTTLDYLANRLASEYGNEDGAILQLYGGMNDDDLAPISQTIH</sequence>
<gene>
    <name evidence="1" type="ORF">JT25_020050</name>
</gene>
<dbReference type="SUPFAM" id="SSF52540">
    <property type="entry name" value="P-loop containing nucleoside triphosphate hydrolases"/>
    <property type="match status" value="1"/>
</dbReference>
<dbReference type="Gene3D" id="3.40.50.300">
    <property type="entry name" value="P-loop containing nucleotide triphosphate hydrolases"/>
    <property type="match status" value="1"/>
</dbReference>
<name>A0A140E5T0_9GAMM</name>
<dbReference type="Proteomes" id="UP000030512">
    <property type="component" value="Chromosome"/>
</dbReference>
<reference evidence="1 2" key="1">
    <citation type="journal article" date="2015" name="Environ. Microbiol.">
        <title>Methane oxidation coupled to nitrate reduction under hypoxia by the Gammaproteobacterium Methylomonas denitrificans, sp. nov. type strain FJG1.</title>
        <authorList>
            <person name="Kits K.D."/>
            <person name="Klotz M.G."/>
            <person name="Stein L.Y."/>
        </authorList>
    </citation>
    <scope>NUCLEOTIDE SEQUENCE [LARGE SCALE GENOMIC DNA]</scope>
    <source>
        <strain evidence="1 2">FJG1</strain>
    </source>
</reference>